<gene>
    <name evidence="10" type="ORF">AMAG_09873</name>
</gene>
<evidence type="ECO:0000256" key="8">
    <source>
        <dbReference type="ARBA" id="ARBA00041137"/>
    </source>
</evidence>
<evidence type="ECO:0000256" key="4">
    <source>
        <dbReference type="ARBA" id="ARBA00023002"/>
    </source>
</evidence>
<keyword evidence="4" id="KW-0560">Oxidoreductase</keyword>
<keyword evidence="2" id="KW-0285">Flavoprotein</keyword>
<evidence type="ECO:0000313" key="10">
    <source>
        <dbReference type="EMBL" id="KNE65908.1"/>
    </source>
</evidence>
<evidence type="ECO:0000256" key="3">
    <source>
        <dbReference type="ARBA" id="ARBA00022827"/>
    </source>
</evidence>
<evidence type="ECO:0000256" key="1">
    <source>
        <dbReference type="ARBA" id="ARBA00001974"/>
    </source>
</evidence>
<dbReference type="STRING" id="578462.A0A0L0STN6"/>
<dbReference type="Proteomes" id="UP000054350">
    <property type="component" value="Unassembled WGS sequence"/>
</dbReference>
<dbReference type="PANTHER" id="PTHR43104">
    <property type="entry name" value="L-2-HYDROXYGLUTARATE DEHYDROGENASE, MITOCHONDRIAL"/>
    <property type="match status" value="1"/>
</dbReference>
<dbReference type="EMBL" id="GG745348">
    <property type="protein sequence ID" value="KNE65908.1"/>
    <property type="molecule type" value="Genomic_DNA"/>
</dbReference>
<sequence>MSMSTTSPADVQAHVAVIGTGAVGLATVRRATRKSSTPGLYYPADSLKTRLCLRGKKLSHRFCRDHGVNHAPCRKWVVGGDSEHAARTLGAIETHAARFGIPLERVDLVQTRKKQPKLSKCITRVLSSPSTGIVASHEYMDQLAQMASDSGAGHVATSAKAENVAFNAERDTYRPAVRNTDDDGDVCTLDADMVVNAAGSVHRVHRLLYPVPDANLTSLGVHTTVNLQGAAKFGPDVEFLPANARQDSQITEEADSDRMNALHARFHAAISQYLDGIEVQDLVYDYCGIRAKITTPGMPARDFYVDRADRSGLPR</sequence>
<feature type="domain" description="FAD dependent oxidoreductase" evidence="9">
    <location>
        <begin position="38"/>
        <end position="307"/>
    </location>
</feature>
<dbReference type="Gene3D" id="3.50.50.60">
    <property type="entry name" value="FAD/NAD(P)-binding domain"/>
    <property type="match status" value="1"/>
</dbReference>
<evidence type="ECO:0000256" key="7">
    <source>
        <dbReference type="ARBA" id="ARBA00038878"/>
    </source>
</evidence>
<dbReference type="InterPro" id="IPR036188">
    <property type="entry name" value="FAD/NAD-bd_sf"/>
</dbReference>
<comment type="similarity">
    <text evidence="6">Belongs to the L2HGDH family.</text>
</comment>
<comment type="catalytic activity">
    <reaction evidence="5">
        <text>(S)-2-hydroxyglutarate + A = 2-oxoglutarate + AH2</text>
        <dbReference type="Rhea" id="RHEA:21252"/>
        <dbReference type="ChEBI" id="CHEBI:13193"/>
        <dbReference type="ChEBI" id="CHEBI:16782"/>
        <dbReference type="ChEBI" id="CHEBI:16810"/>
        <dbReference type="ChEBI" id="CHEBI:17499"/>
        <dbReference type="EC" id="1.1.99.2"/>
    </reaction>
</comment>
<evidence type="ECO:0000256" key="6">
    <source>
        <dbReference type="ARBA" id="ARBA00037941"/>
    </source>
</evidence>
<dbReference type="Gene3D" id="3.30.9.10">
    <property type="entry name" value="D-Amino Acid Oxidase, subunit A, domain 2"/>
    <property type="match status" value="2"/>
</dbReference>
<dbReference type="OrthoDB" id="498204at2759"/>
<reference evidence="11" key="2">
    <citation type="submission" date="2009-11" db="EMBL/GenBank/DDBJ databases">
        <title>The Genome Sequence of Allomyces macrogynus strain ATCC 38327.</title>
        <authorList>
            <consortium name="The Broad Institute Genome Sequencing Platform"/>
            <person name="Russ C."/>
            <person name="Cuomo C."/>
            <person name="Shea T."/>
            <person name="Young S.K."/>
            <person name="Zeng Q."/>
            <person name="Koehrsen M."/>
            <person name="Haas B."/>
            <person name="Borodovsky M."/>
            <person name="Guigo R."/>
            <person name="Alvarado L."/>
            <person name="Berlin A."/>
            <person name="Borenstein D."/>
            <person name="Chen Z."/>
            <person name="Engels R."/>
            <person name="Freedman E."/>
            <person name="Gellesch M."/>
            <person name="Goldberg J."/>
            <person name="Griggs A."/>
            <person name="Gujja S."/>
            <person name="Heiman D."/>
            <person name="Hepburn T."/>
            <person name="Howarth C."/>
            <person name="Jen D."/>
            <person name="Larson L."/>
            <person name="Lewis B."/>
            <person name="Mehta T."/>
            <person name="Park D."/>
            <person name="Pearson M."/>
            <person name="Roberts A."/>
            <person name="Saif S."/>
            <person name="Shenoy N."/>
            <person name="Sisk P."/>
            <person name="Stolte C."/>
            <person name="Sykes S."/>
            <person name="Walk T."/>
            <person name="White J."/>
            <person name="Yandava C."/>
            <person name="Burger G."/>
            <person name="Gray M.W."/>
            <person name="Holland P.W.H."/>
            <person name="King N."/>
            <person name="Lang F.B.F."/>
            <person name="Roger A.J."/>
            <person name="Ruiz-Trillo I."/>
            <person name="Lander E."/>
            <person name="Nusbaum C."/>
        </authorList>
    </citation>
    <scope>NUCLEOTIDE SEQUENCE [LARGE SCALE GENOMIC DNA]</scope>
    <source>
        <strain evidence="11">ATCC 38327</strain>
    </source>
</reference>
<evidence type="ECO:0000259" key="9">
    <source>
        <dbReference type="Pfam" id="PF01266"/>
    </source>
</evidence>
<dbReference type="SUPFAM" id="SSF51905">
    <property type="entry name" value="FAD/NAD(P)-binding domain"/>
    <property type="match status" value="1"/>
</dbReference>
<keyword evidence="11" id="KW-1185">Reference proteome</keyword>
<organism evidence="10 11">
    <name type="scientific">Allomyces macrogynus (strain ATCC 38327)</name>
    <name type="common">Allomyces javanicus var. macrogynus</name>
    <dbReference type="NCBI Taxonomy" id="578462"/>
    <lineage>
        <taxon>Eukaryota</taxon>
        <taxon>Fungi</taxon>
        <taxon>Fungi incertae sedis</taxon>
        <taxon>Blastocladiomycota</taxon>
        <taxon>Blastocladiomycetes</taxon>
        <taxon>Blastocladiales</taxon>
        <taxon>Blastocladiaceae</taxon>
        <taxon>Allomyces</taxon>
    </lineage>
</organism>
<dbReference type="AlphaFoldDB" id="A0A0L0STN6"/>
<proteinExistence type="inferred from homology"/>
<dbReference type="InterPro" id="IPR006076">
    <property type="entry name" value="FAD-dep_OxRdtase"/>
</dbReference>
<name>A0A0L0STN6_ALLM3</name>
<dbReference type="EC" id="1.1.99.2" evidence="7"/>
<evidence type="ECO:0000313" key="11">
    <source>
        <dbReference type="Proteomes" id="UP000054350"/>
    </source>
</evidence>
<dbReference type="Pfam" id="PF01266">
    <property type="entry name" value="DAO"/>
    <property type="match status" value="1"/>
</dbReference>
<evidence type="ECO:0000256" key="2">
    <source>
        <dbReference type="ARBA" id="ARBA00022630"/>
    </source>
</evidence>
<dbReference type="PANTHER" id="PTHR43104:SF4">
    <property type="entry name" value="L-2-HYDROXYGLUTARATE DEHYDROGENASE, MITOCHONDRIAL"/>
    <property type="match status" value="1"/>
</dbReference>
<reference evidence="10 11" key="1">
    <citation type="submission" date="2009-11" db="EMBL/GenBank/DDBJ databases">
        <title>Annotation of Allomyces macrogynus ATCC 38327.</title>
        <authorList>
            <consortium name="The Broad Institute Genome Sequencing Platform"/>
            <person name="Russ C."/>
            <person name="Cuomo C."/>
            <person name="Burger G."/>
            <person name="Gray M.W."/>
            <person name="Holland P.W.H."/>
            <person name="King N."/>
            <person name="Lang F.B.F."/>
            <person name="Roger A.J."/>
            <person name="Ruiz-Trillo I."/>
            <person name="Young S.K."/>
            <person name="Zeng Q."/>
            <person name="Gargeya S."/>
            <person name="Fitzgerald M."/>
            <person name="Haas B."/>
            <person name="Abouelleil A."/>
            <person name="Alvarado L."/>
            <person name="Arachchi H.M."/>
            <person name="Berlin A."/>
            <person name="Chapman S.B."/>
            <person name="Gearin G."/>
            <person name="Goldberg J."/>
            <person name="Griggs A."/>
            <person name="Gujja S."/>
            <person name="Hansen M."/>
            <person name="Heiman D."/>
            <person name="Howarth C."/>
            <person name="Larimer J."/>
            <person name="Lui A."/>
            <person name="MacDonald P.J.P."/>
            <person name="McCowen C."/>
            <person name="Montmayeur A."/>
            <person name="Murphy C."/>
            <person name="Neiman D."/>
            <person name="Pearson M."/>
            <person name="Priest M."/>
            <person name="Roberts A."/>
            <person name="Saif S."/>
            <person name="Shea T."/>
            <person name="Sisk P."/>
            <person name="Stolte C."/>
            <person name="Sykes S."/>
            <person name="Wortman J."/>
            <person name="Nusbaum C."/>
            <person name="Birren B."/>
        </authorList>
    </citation>
    <scope>NUCLEOTIDE SEQUENCE [LARGE SCALE GENOMIC DNA]</scope>
    <source>
        <strain evidence="10 11">ATCC 38327</strain>
    </source>
</reference>
<evidence type="ECO:0000256" key="5">
    <source>
        <dbReference type="ARBA" id="ARBA00036066"/>
    </source>
</evidence>
<dbReference type="VEuPathDB" id="FungiDB:AMAG_09873"/>
<keyword evidence="3" id="KW-0274">FAD</keyword>
<dbReference type="eggNOG" id="KOG2665">
    <property type="taxonomic scope" value="Eukaryota"/>
</dbReference>
<protein>
    <recommendedName>
        <fullName evidence="8">L-2-hydroxyglutarate dehydrogenase, mitochondrial</fullName>
        <ecNumber evidence="7">1.1.99.2</ecNumber>
    </recommendedName>
</protein>
<accession>A0A0L0STN6</accession>
<dbReference type="GO" id="GO:0047545">
    <property type="term" value="F:(S)-2-hydroxyglutarate dehydrogenase activity"/>
    <property type="evidence" value="ECO:0007669"/>
    <property type="project" value="UniProtKB-EC"/>
</dbReference>
<comment type="cofactor">
    <cofactor evidence="1">
        <name>FAD</name>
        <dbReference type="ChEBI" id="CHEBI:57692"/>
    </cofactor>
</comment>
<dbReference type="OMA" id="IGACETE"/>